<feature type="signal peptide" evidence="1">
    <location>
        <begin position="1"/>
        <end position="22"/>
    </location>
</feature>
<dbReference type="NCBIfam" id="NF047637">
    <property type="entry name" value="lipo_CC0125"/>
    <property type="match status" value="1"/>
</dbReference>
<evidence type="ECO:0008006" key="4">
    <source>
        <dbReference type="Google" id="ProtNLM"/>
    </source>
</evidence>
<keyword evidence="1" id="KW-0732">Signal</keyword>
<dbReference type="OrthoDB" id="7172943at2"/>
<dbReference type="PROSITE" id="PS51257">
    <property type="entry name" value="PROKAR_LIPOPROTEIN"/>
    <property type="match status" value="1"/>
</dbReference>
<dbReference type="AlphaFoldDB" id="A0A1G9VQ09"/>
<sequence>MTRILPLLVLLPALALTACATAGPTLYAPAQDSRYGYSERQIEQDRFMIRFDAGPDVSIQETEDLALRRAAEFTLEQGGDWFVVVRRDRDGNDRNPVSLGTSASYSTGSRGYSGSGVGLGIRFDGSAGQKSVTLEILVRTGTVSDDANAYDARNVLANMP</sequence>
<evidence type="ECO:0000313" key="2">
    <source>
        <dbReference type="EMBL" id="SDM74279.1"/>
    </source>
</evidence>
<keyword evidence="3" id="KW-1185">Reference proteome</keyword>
<gene>
    <name evidence="2" type="ORF">SAMN04488568_12040</name>
</gene>
<reference evidence="2 3" key="1">
    <citation type="submission" date="2016-10" db="EMBL/GenBank/DDBJ databases">
        <authorList>
            <person name="de Groot N.N."/>
        </authorList>
    </citation>
    <scope>NUCLEOTIDE SEQUENCE [LARGE SCALE GENOMIC DNA]</scope>
    <source>
        <strain evidence="2 3">DSM 16077</strain>
    </source>
</reference>
<evidence type="ECO:0000256" key="1">
    <source>
        <dbReference type="SAM" id="SignalP"/>
    </source>
</evidence>
<organism evidence="2 3">
    <name type="scientific">Maricaulis salignorans</name>
    <dbReference type="NCBI Taxonomy" id="144026"/>
    <lineage>
        <taxon>Bacteria</taxon>
        <taxon>Pseudomonadati</taxon>
        <taxon>Pseudomonadota</taxon>
        <taxon>Alphaproteobacteria</taxon>
        <taxon>Maricaulales</taxon>
        <taxon>Maricaulaceae</taxon>
        <taxon>Maricaulis</taxon>
    </lineage>
</organism>
<dbReference type="STRING" id="144026.SAMN04488568_12040"/>
<proteinExistence type="predicted"/>
<feature type="chain" id="PRO_5011598018" description="Lipoprotein" evidence="1">
    <location>
        <begin position="23"/>
        <end position="160"/>
    </location>
</feature>
<protein>
    <recommendedName>
        <fullName evidence="4">Lipoprotein</fullName>
    </recommendedName>
</protein>
<evidence type="ECO:0000313" key="3">
    <source>
        <dbReference type="Proteomes" id="UP000199759"/>
    </source>
</evidence>
<dbReference type="EMBL" id="FNHG01000020">
    <property type="protein sequence ID" value="SDM74279.1"/>
    <property type="molecule type" value="Genomic_DNA"/>
</dbReference>
<accession>A0A1G9VQ09</accession>
<dbReference type="RefSeq" id="WP_091771541.1">
    <property type="nucleotide sequence ID" value="NZ_FNHG01000020.1"/>
</dbReference>
<name>A0A1G9VQ09_9PROT</name>
<dbReference type="Proteomes" id="UP000199759">
    <property type="component" value="Unassembled WGS sequence"/>
</dbReference>